<dbReference type="Pfam" id="PF03861">
    <property type="entry name" value="ANTAR"/>
    <property type="match status" value="1"/>
</dbReference>
<gene>
    <name evidence="2" type="ORF">H9712_02645</name>
</gene>
<evidence type="ECO:0000313" key="2">
    <source>
        <dbReference type="EMBL" id="HJB79862.1"/>
    </source>
</evidence>
<feature type="domain" description="ANTAR" evidence="1">
    <location>
        <begin position="113"/>
        <end position="174"/>
    </location>
</feature>
<dbReference type="Proteomes" id="UP000823921">
    <property type="component" value="Unassembled WGS sequence"/>
</dbReference>
<dbReference type="InterPro" id="IPR011006">
    <property type="entry name" value="CheY-like_superfamily"/>
</dbReference>
<organism evidence="2 3">
    <name type="scientific">Candidatus Flavonifractor intestinigallinarum</name>
    <dbReference type="NCBI Taxonomy" id="2838586"/>
    <lineage>
        <taxon>Bacteria</taxon>
        <taxon>Bacillati</taxon>
        <taxon>Bacillota</taxon>
        <taxon>Clostridia</taxon>
        <taxon>Eubacteriales</taxon>
        <taxon>Oscillospiraceae</taxon>
        <taxon>Flavonifractor</taxon>
    </lineage>
</organism>
<reference evidence="2" key="2">
    <citation type="submission" date="2021-04" db="EMBL/GenBank/DDBJ databases">
        <authorList>
            <person name="Gilroy R."/>
        </authorList>
    </citation>
    <scope>NUCLEOTIDE SEQUENCE</scope>
    <source>
        <strain evidence="2">CHK192-8294</strain>
    </source>
</reference>
<dbReference type="EMBL" id="DWXO01000024">
    <property type="protein sequence ID" value="HJB79862.1"/>
    <property type="molecule type" value="Genomic_DNA"/>
</dbReference>
<sequence length="178" mass="19581">MEQVIVAFENTKSASRIKEILETSGTASCILCKTADQVRRTANKLHITAVICGFKLADQSVEALAGDLPSSCAVLVLASQNLLDLLQNDDLFQLPAPVSKGDLTASVRMLLQMGRRLERALRPRRSPEELEVIQQAKALLMDRNGMTEEQAHRFLQKSSMDNGTKLLQTAQMVLDSAE</sequence>
<dbReference type="InterPro" id="IPR036388">
    <property type="entry name" value="WH-like_DNA-bd_sf"/>
</dbReference>
<dbReference type="PROSITE" id="PS50921">
    <property type="entry name" value="ANTAR"/>
    <property type="match status" value="1"/>
</dbReference>
<reference evidence="2" key="1">
    <citation type="journal article" date="2021" name="PeerJ">
        <title>Extensive microbial diversity within the chicken gut microbiome revealed by metagenomics and culture.</title>
        <authorList>
            <person name="Gilroy R."/>
            <person name="Ravi A."/>
            <person name="Getino M."/>
            <person name="Pursley I."/>
            <person name="Horton D.L."/>
            <person name="Alikhan N.F."/>
            <person name="Baker D."/>
            <person name="Gharbi K."/>
            <person name="Hall N."/>
            <person name="Watson M."/>
            <person name="Adriaenssens E.M."/>
            <person name="Foster-Nyarko E."/>
            <person name="Jarju S."/>
            <person name="Secka A."/>
            <person name="Antonio M."/>
            <person name="Oren A."/>
            <person name="Chaudhuri R.R."/>
            <person name="La Ragione R."/>
            <person name="Hildebrand F."/>
            <person name="Pallen M.J."/>
        </authorList>
    </citation>
    <scope>NUCLEOTIDE SEQUENCE</scope>
    <source>
        <strain evidence="2">CHK192-8294</strain>
    </source>
</reference>
<comment type="caution">
    <text evidence="2">The sequence shown here is derived from an EMBL/GenBank/DDBJ whole genome shotgun (WGS) entry which is preliminary data.</text>
</comment>
<evidence type="ECO:0000313" key="3">
    <source>
        <dbReference type="Proteomes" id="UP000823921"/>
    </source>
</evidence>
<dbReference type="SUPFAM" id="SSF52172">
    <property type="entry name" value="CheY-like"/>
    <property type="match status" value="1"/>
</dbReference>
<proteinExistence type="predicted"/>
<dbReference type="InterPro" id="IPR005561">
    <property type="entry name" value="ANTAR"/>
</dbReference>
<name>A0A9D2SA26_9FIRM</name>
<accession>A0A9D2SA26</accession>
<evidence type="ECO:0000259" key="1">
    <source>
        <dbReference type="PROSITE" id="PS50921"/>
    </source>
</evidence>
<dbReference type="GO" id="GO:0003723">
    <property type="term" value="F:RNA binding"/>
    <property type="evidence" value="ECO:0007669"/>
    <property type="project" value="InterPro"/>
</dbReference>
<protein>
    <submittedName>
        <fullName evidence="2">ANTAR domain-containing protein</fullName>
    </submittedName>
</protein>
<dbReference type="SMART" id="SM01012">
    <property type="entry name" value="ANTAR"/>
    <property type="match status" value="1"/>
</dbReference>
<dbReference type="AlphaFoldDB" id="A0A9D2SA26"/>
<dbReference type="Gene3D" id="1.10.10.10">
    <property type="entry name" value="Winged helix-like DNA-binding domain superfamily/Winged helix DNA-binding domain"/>
    <property type="match status" value="1"/>
</dbReference>